<dbReference type="InterPro" id="IPR027417">
    <property type="entry name" value="P-loop_NTPase"/>
</dbReference>
<evidence type="ECO:0000256" key="3">
    <source>
        <dbReference type="ARBA" id="ARBA00022516"/>
    </source>
</evidence>
<evidence type="ECO:0000256" key="1">
    <source>
        <dbReference type="ARBA" id="ARBA00004870"/>
    </source>
</evidence>
<dbReference type="Pfam" id="PF02606">
    <property type="entry name" value="LpxK"/>
    <property type="match status" value="1"/>
</dbReference>
<dbReference type="GO" id="GO:0009029">
    <property type="term" value="F:lipid-A 4'-kinase activity"/>
    <property type="evidence" value="ECO:0007669"/>
    <property type="project" value="UniProtKB-EC"/>
</dbReference>
<comment type="pathway">
    <text evidence="1">Glycolipid biosynthesis; lipid IV(A) biosynthesis; lipid IV(A) from (3R)-3-hydroxytetradecanoyl-[acyl-carrier-protein] and UDP-N-acetyl-alpha-D-glucosamine: step 6/6.</text>
</comment>
<dbReference type="GO" id="GO:0005524">
    <property type="term" value="F:ATP binding"/>
    <property type="evidence" value="ECO:0007669"/>
    <property type="project" value="UniProtKB-KW"/>
</dbReference>
<dbReference type="AlphaFoldDB" id="A0A0F9I208"/>
<name>A0A0F9I208_9ZZZZ</name>
<keyword evidence="3" id="KW-0444">Lipid biosynthesis</keyword>
<evidence type="ECO:0000256" key="4">
    <source>
        <dbReference type="ARBA" id="ARBA00022556"/>
    </source>
</evidence>
<evidence type="ECO:0000256" key="5">
    <source>
        <dbReference type="ARBA" id="ARBA00022679"/>
    </source>
</evidence>
<evidence type="ECO:0000256" key="2">
    <source>
        <dbReference type="ARBA" id="ARBA00012071"/>
    </source>
</evidence>
<dbReference type="PANTHER" id="PTHR42724">
    <property type="entry name" value="TETRAACYLDISACCHARIDE 4'-KINASE"/>
    <property type="match status" value="1"/>
</dbReference>
<dbReference type="PANTHER" id="PTHR42724:SF1">
    <property type="entry name" value="TETRAACYLDISACCHARIDE 4'-KINASE, MITOCHONDRIAL-RELATED"/>
    <property type="match status" value="1"/>
</dbReference>
<dbReference type="GO" id="GO:0005886">
    <property type="term" value="C:plasma membrane"/>
    <property type="evidence" value="ECO:0007669"/>
    <property type="project" value="TreeGrafter"/>
</dbReference>
<organism evidence="10">
    <name type="scientific">marine sediment metagenome</name>
    <dbReference type="NCBI Taxonomy" id="412755"/>
    <lineage>
        <taxon>unclassified sequences</taxon>
        <taxon>metagenomes</taxon>
        <taxon>ecological metagenomes</taxon>
    </lineage>
</organism>
<keyword evidence="4" id="KW-0441">Lipid A biosynthesis</keyword>
<dbReference type="EC" id="2.7.1.130" evidence="2"/>
<evidence type="ECO:0000256" key="6">
    <source>
        <dbReference type="ARBA" id="ARBA00022741"/>
    </source>
</evidence>
<evidence type="ECO:0000256" key="9">
    <source>
        <dbReference type="ARBA" id="ARBA00023098"/>
    </source>
</evidence>
<keyword evidence="7" id="KW-0418">Kinase</keyword>
<dbReference type="UniPathway" id="UPA00359">
    <property type="reaction ID" value="UER00482"/>
</dbReference>
<comment type="caution">
    <text evidence="10">The sequence shown here is derived from an EMBL/GenBank/DDBJ whole genome shotgun (WGS) entry which is preliminary data.</text>
</comment>
<sequence>MIGPLELIYYLGYRINTAHDLSNLRKLQAKVISVGNITTGGTGKTPLTIALASEALKRGFLKPCVLTRGYGGKMRGPFVVSSEMYVEDVGDEPMLMAEHLPGIPVIKGADRYESGIFAYENLRDKPDLFILDDGFQHRRLHRDLDIVLINSRDPFHNRKLLPMGRLREPLSQLARADVLVFTKCEEMEMPAALHDDVRSFNGSAPIYLSRHRVSFIRNSCHDDLPAELLAGEKVFAFSGIGEPAAFVDTLERSGAEVVGQKVFRDHHRFDLPDMKRVQEQASIVKAQLIVTTEKDIMRIKHFKCNEFDNFHYVGIELEADDAFYDHVFDVISRQGVDVAKEE</sequence>
<dbReference type="InterPro" id="IPR003758">
    <property type="entry name" value="LpxK"/>
</dbReference>
<gene>
    <name evidence="10" type="ORF">LCGC14_1995120</name>
</gene>
<protein>
    <recommendedName>
        <fullName evidence="2">tetraacyldisaccharide 4'-kinase</fullName>
        <ecNumber evidence="2">2.7.1.130</ecNumber>
    </recommendedName>
</protein>
<keyword evidence="5" id="KW-0808">Transferase</keyword>
<keyword evidence="9" id="KW-0443">Lipid metabolism</keyword>
<dbReference type="HAMAP" id="MF_00409">
    <property type="entry name" value="LpxK"/>
    <property type="match status" value="1"/>
</dbReference>
<accession>A0A0F9I208</accession>
<evidence type="ECO:0000313" key="10">
    <source>
        <dbReference type="EMBL" id="KKL81402.1"/>
    </source>
</evidence>
<evidence type="ECO:0000256" key="8">
    <source>
        <dbReference type="ARBA" id="ARBA00022840"/>
    </source>
</evidence>
<keyword evidence="8" id="KW-0067">ATP-binding</keyword>
<evidence type="ECO:0000256" key="7">
    <source>
        <dbReference type="ARBA" id="ARBA00022777"/>
    </source>
</evidence>
<proteinExistence type="inferred from homology"/>
<dbReference type="SUPFAM" id="SSF52540">
    <property type="entry name" value="P-loop containing nucleoside triphosphate hydrolases"/>
    <property type="match status" value="1"/>
</dbReference>
<keyword evidence="6" id="KW-0547">Nucleotide-binding</keyword>
<reference evidence="10" key="1">
    <citation type="journal article" date="2015" name="Nature">
        <title>Complex archaea that bridge the gap between prokaryotes and eukaryotes.</title>
        <authorList>
            <person name="Spang A."/>
            <person name="Saw J.H."/>
            <person name="Jorgensen S.L."/>
            <person name="Zaremba-Niedzwiedzka K."/>
            <person name="Martijn J."/>
            <person name="Lind A.E."/>
            <person name="van Eijk R."/>
            <person name="Schleper C."/>
            <person name="Guy L."/>
            <person name="Ettema T.J."/>
        </authorList>
    </citation>
    <scope>NUCLEOTIDE SEQUENCE</scope>
</reference>
<dbReference type="GO" id="GO:0009245">
    <property type="term" value="P:lipid A biosynthetic process"/>
    <property type="evidence" value="ECO:0007669"/>
    <property type="project" value="UniProtKB-KW"/>
</dbReference>
<dbReference type="EMBL" id="LAZR01022573">
    <property type="protein sequence ID" value="KKL81402.1"/>
    <property type="molecule type" value="Genomic_DNA"/>
</dbReference>
<dbReference type="GO" id="GO:0009244">
    <property type="term" value="P:lipopolysaccharide core region biosynthetic process"/>
    <property type="evidence" value="ECO:0007669"/>
    <property type="project" value="TreeGrafter"/>
</dbReference>
<dbReference type="NCBIfam" id="TIGR00682">
    <property type="entry name" value="lpxK"/>
    <property type="match status" value="1"/>
</dbReference>